<comment type="caution">
    <text evidence="1">The sequence shown here is derived from an EMBL/GenBank/DDBJ whole genome shotgun (WGS) entry which is preliminary data.</text>
</comment>
<evidence type="ECO:0000313" key="1">
    <source>
        <dbReference type="EMBL" id="PNF80031.1"/>
    </source>
</evidence>
<dbReference type="AlphaFoldDB" id="A0A2N8S096"/>
<sequence length="119" mass="13501">MLPSDVRIKIYTIQSIDRIIDFTLMYCAALASQCPASQAALLPLTRSPFAVDKEGLNALSHDEAFALFRELRLGSERRRGLPMLRCRRQALFHYDSAAMALPRLPHTFAIKSRDDLRLP</sequence>
<accession>A0A2N8S096</accession>
<name>A0A2N8S096_STUST</name>
<dbReference type="EMBL" id="POUN01000004">
    <property type="protein sequence ID" value="PNF80031.1"/>
    <property type="molecule type" value="Genomic_DNA"/>
</dbReference>
<proteinExistence type="predicted"/>
<dbReference type="Proteomes" id="UP000235925">
    <property type="component" value="Unassembled WGS sequence"/>
</dbReference>
<protein>
    <submittedName>
        <fullName evidence="1">Uncharacterized protein</fullName>
    </submittedName>
</protein>
<organism evidence="1 2">
    <name type="scientific">Stutzerimonas stutzeri</name>
    <name type="common">Pseudomonas stutzeri</name>
    <dbReference type="NCBI Taxonomy" id="316"/>
    <lineage>
        <taxon>Bacteria</taxon>
        <taxon>Pseudomonadati</taxon>
        <taxon>Pseudomonadota</taxon>
        <taxon>Gammaproteobacteria</taxon>
        <taxon>Pseudomonadales</taxon>
        <taxon>Pseudomonadaceae</taxon>
        <taxon>Stutzerimonas</taxon>
    </lineage>
</organism>
<evidence type="ECO:0000313" key="2">
    <source>
        <dbReference type="Proteomes" id="UP000235925"/>
    </source>
</evidence>
<reference evidence="1 2" key="1">
    <citation type="submission" date="2018-01" db="EMBL/GenBank/DDBJ databases">
        <title>Denitrification phenotypes of diverse strains of Pseudomonas stutzeri.</title>
        <authorList>
            <person name="Milligan D.A."/>
            <person name="Bergaust L."/>
            <person name="Bakken L.R."/>
            <person name="Frostegard A."/>
        </authorList>
    </citation>
    <scope>NUCLEOTIDE SEQUENCE [LARGE SCALE GENOMIC DNA]</scope>
    <source>
        <strain evidence="1 2">KC</strain>
    </source>
</reference>
<gene>
    <name evidence="1" type="ORF">CXK92_15565</name>
</gene>